<dbReference type="Pfam" id="PF00255">
    <property type="entry name" value="GSHPx"/>
    <property type="match status" value="1"/>
</dbReference>
<dbReference type="Proteomes" id="UP000215002">
    <property type="component" value="Chromosome"/>
</dbReference>
<sequence>MVDNSIYQFNIKQLNGEELNLSEYKDKVLLIVNTASQCGFTPQLSELAALKSEFAGKDFEILAFPSNDFGGQEPLDGKELVTFCERQNVNYPVFEKIRVRGPYADPLYKFFADKKQNGKLSSVPRWNFHKFLINKSGQVTDFFYPFTKPNASKIKKQIARLLAPGK</sequence>
<feature type="active site" evidence="4">
    <location>
        <position position="38"/>
    </location>
</feature>
<dbReference type="RefSeq" id="WP_094569777.1">
    <property type="nucleotide sequence ID" value="NZ_CP022743.1"/>
</dbReference>
<dbReference type="PROSITE" id="PS00460">
    <property type="entry name" value="GLUTATHIONE_PEROXID_1"/>
    <property type="match status" value="1"/>
</dbReference>
<dbReference type="PIRSF" id="PIRSF000303">
    <property type="entry name" value="Glutathion_perox"/>
    <property type="match status" value="1"/>
</dbReference>
<dbReference type="InterPro" id="IPR013766">
    <property type="entry name" value="Thioredoxin_domain"/>
</dbReference>
<evidence type="ECO:0000256" key="5">
    <source>
        <dbReference type="RuleBase" id="RU000499"/>
    </source>
</evidence>
<dbReference type="InterPro" id="IPR036249">
    <property type="entry name" value="Thioredoxin-like_sf"/>
</dbReference>
<keyword evidence="2 5" id="KW-0575">Peroxidase</keyword>
<reference evidence="7 8" key="1">
    <citation type="submission" date="2017-08" db="EMBL/GenBank/DDBJ databases">
        <title>Complete genome sequence of Mucilaginibacter sp. strain BJC16-A31.</title>
        <authorList>
            <consortium name="Henan University of Science and Technology"/>
            <person name="You X."/>
        </authorList>
    </citation>
    <scope>NUCLEOTIDE SEQUENCE [LARGE SCALE GENOMIC DNA]</scope>
    <source>
        <strain evidence="7 8">BJC16-A31</strain>
    </source>
</reference>
<organism evidence="7 8">
    <name type="scientific">Mucilaginibacter xinganensis</name>
    <dbReference type="NCBI Taxonomy" id="1234841"/>
    <lineage>
        <taxon>Bacteria</taxon>
        <taxon>Pseudomonadati</taxon>
        <taxon>Bacteroidota</taxon>
        <taxon>Sphingobacteriia</taxon>
        <taxon>Sphingobacteriales</taxon>
        <taxon>Sphingobacteriaceae</taxon>
        <taxon>Mucilaginibacter</taxon>
    </lineage>
</organism>
<dbReference type="AlphaFoldDB" id="A0A223NTW0"/>
<dbReference type="InterPro" id="IPR000889">
    <property type="entry name" value="Glutathione_peroxidase"/>
</dbReference>
<comment type="similarity">
    <text evidence="1 5">Belongs to the glutathione peroxidase family.</text>
</comment>
<evidence type="ECO:0000256" key="3">
    <source>
        <dbReference type="ARBA" id="ARBA00023002"/>
    </source>
</evidence>
<dbReference type="EMBL" id="CP022743">
    <property type="protein sequence ID" value="ASU33303.1"/>
    <property type="molecule type" value="Genomic_DNA"/>
</dbReference>
<dbReference type="PROSITE" id="PS51352">
    <property type="entry name" value="THIOREDOXIN_2"/>
    <property type="match status" value="1"/>
</dbReference>
<evidence type="ECO:0000256" key="4">
    <source>
        <dbReference type="PIRSR" id="PIRSR000303-1"/>
    </source>
</evidence>
<dbReference type="PRINTS" id="PR01011">
    <property type="entry name" value="GLUTPROXDASE"/>
</dbReference>
<dbReference type="PROSITE" id="PS51355">
    <property type="entry name" value="GLUTATHIONE_PEROXID_3"/>
    <property type="match status" value="1"/>
</dbReference>
<feature type="domain" description="Thioredoxin" evidence="6">
    <location>
        <begin position="1"/>
        <end position="163"/>
    </location>
</feature>
<protein>
    <recommendedName>
        <fullName evidence="5">Glutathione peroxidase</fullName>
    </recommendedName>
</protein>
<name>A0A223NTW0_9SPHI</name>
<accession>A0A223NTW0</accession>
<keyword evidence="8" id="KW-1185">Reference proteome</keyword>
<dbReference type="CDD" id="cd00340">
    <property type="entry name" value="GSH_Peroxidase"/>
    <property type="match status" value="1"/>
</dbReference>
<keyword evidence="3 5" id="KW-0560">Oxidoreductase</keyword>
<dbReference type="InterPro" id="IPR029759">
    <property type="entry name" value="GPX_AS"/>
</dbReference>
<evidence type="ECO:0000256" key="2">
    <source>
        <dbReference type="ARBA" id="ARBA00022559"/>
    </source>
</evidence>
<evidence type="ECO:0000313" key="7">
    <source>
        <dbReference type="EMBL" id="ASU33303.1"/>
    </source>
</evidence>
<dbReference type="PANTHER" id="PTHR11592">
    <property type="entry name" value="GLUTATHIONE PEROXIDASE"/>
    <property type="match status" value="1"/>
</dbReference>
<proteinExistence type="inferred from homology"/>
<dbReference type="KEGG" id="muc:MuYL_1405"/>
<dbReference type="Gene3D" id="3.40.30.10">
    <property type="entry name" value="Glutaredoxin"/>
    <property type="match status" value="1"/>
</dbReference>
<dbReference type="OrthoDB" id="9789406at2"/>
<dbReference type="PANTHER" id="PTHR11592:SF78">
    <property type="entry name" value="GLUTATHIONE PEROXIDASE"/>
    <property type="match status" value="1"/>
</dbReference>
<evidence type="ECO:0000313" key="8">
    <source>
        <dbReference type="Proteomes" id="UP000215002"/>
    </source>
</evidence>
<dbReference type="SUPFAM" id="SSF52833">
    <property type="entry name" value="Thioredoxin-like"/>
    <property type="match status" value="1"/>
</dbReference>
<gene>
    <name evidence="7" type="ORF">MuYL_1405</name>
</gene>
<dbReference type="GO" id="GO:0004601">
    <property type="term" value="F:peroxidase activity"/>
    <property type="evidence" value="ECO:0007669"/>
    <property type="project" value="UniProtKB-KW"/>
</dbReference>
<evidence type="ECO:0000256" key="1">
    <source>
        <dbReference type="ARBA" id="ARBA00006926"/>
    </source>
</evidence>
<dbReference type="GO" id="GO:0034599">
    <property type="term" value="P:cellular response to oxidative stress"/>
    <property type="evidence" value="ECO:0007669"/>
    <property type="project" value="TreeGrafter"/>
</dbReference>
<evidence type="ECO:0000259" key="6">
    <source>
        <dbReference type="PROSITE" id="PS51352"/>
    </source>
</evidence>